<name>A0A0A9G0J1_ARUDO</name>
<proteinExistence type="predicted"/>
<sequence length="34" mass="3805">MIQPGGSTEFIHDTQTSIVCRGDGIIYCNILFKF</sequence>
<organism evidence="1">
    <name type="scientific">Arundo donax</name>
    <name type="common">Giant reed</name>
    <name type="synonym">Donax arundinaceus</name>
    <dbReference type="NCBI Taxonomy" id="35708"/>
    <lineage>
        <taxon>Eukaryota</taxon>
        <taxon>Viridiplantae</taxon>
        <taxon>Streptophyta</taxon>
        <taxon>Embryophyta</taxon>
        <taxon>Tracheophyta</taxon>
        <taxon>Spermatophyta</taxon>
        <taxon>Magnoliopsida</taxon>
        <taxon>Liliopsida</taxon>
        <taxon>Poales</taxon>
        <taxon>Poaceae</taxon>
        <taxon>PACMAD clade</taxon>
        <taxon>Arundinoideae</taxon>
        <taxon>Arundineae</taxon>
        <taxon>Arundo</taxon>
    </lineage>
</organism>
<dbReference type="EMBL" id="GBRH01181830">
    <property type="protein sequence ID" value="JAE16066.1"/>
    <property type="molecule type" value="Transcribed_RNA"/>
</dbReference>
<evidence type="ECO:0000313" key="1">
    <source>
        <dbReference type="EMBL" id="JAE16066.1"/>
    </source>
</evidence>
<dbReference type="AlphaFoldDB" id="A0A0A9G0J1"/>
<protein>
    <submittedName>
        <fullName evidence="1">Uncharacterized protein</fullName>
    </submittedName>
</protein>
<reference evidence="1" key="1">
    <citation type="submission" date="2014-09" db="EMBL/GenBank/DDBJ databases">
        <authorList>
            <person name="Magalhaes I.L.F."/>
            <person name="Oliveira U."/>
            <person name="Santos F.R."/>
            <person name="Vidigal T.H.D.A."/>
            <person name="Brescovit A.D."/>
            <person name="Santos A.J."/>
        </authorList>
    </citation>
    <scope>NUCLEOTIDE SEQUENCE</scope>
    <source>
        <tissue evidence="1">Shoot tissue taken approximately 20 cm above the soil surface</tissue>
    </source>
</reference>
<reference evidence="1" key="2">
    <citation type="journal article" date="2015" name="Data Brief">
        <title>Shoot transcriptome of the giant reed, Arundo donax.</title>
        <authorList>
            <person name="Barrero R.A."/>
            <person name="Guerrero F.D."/>
            <person name="Moolhuijzen P."/>
            <person name="Goolsby J.A."/>
            <person name="Tidwell J."/>
            <person name="Bellgard S.E."/>
            <person name="Bellgard M.I."/>
        </authorList>
    </citation>
    <scope>NUCLEOTIDE SEQUENCE</scope>
    <source>
        <tissue evidence="1">Shoot tissue taken approximately 20 cm above the soil surface</tissue>
    </source>
</reference>
<accession>A0A0A9G0J1</accession>